<dbReference type="Proteomes" id="UP000035740">
    <property type="component" value="Chromosome 8"/>
</dbReference>
<dbReference type="AlphaFoldDB" id="A0A0J8BRU2"/>
<organism evidence="4 5">
    <name type="scientific">Beta vulgaris subsp. vulgaris</name>
    <name type="common">Beet</name>
    <dbReference type="NCBI Taxonomy" id="3555"/>
    <lineage>
        <taxon>Eukaryota</taxon>
        <taxon>Viridiplantae</taxon>
        <taxon>Streptophyta</taxon>
        <taxon>Embryophyta</taxon>
        <taxon>Tracheophyta</taxon>
        <taxon>Spermatophyta</taxon>
        <taxon>Magnoliopsida</taxon>
        <taxon>eudicotyledons</taxon>
        <taxon>Gunneridae</taxon>
        <taxon>Pentapetalae</taxon>
        <taxon>Caryophyllales</taxon>
        <taxon>Chenopodiaceae</taxon>
        <taxon>Betoideae</taxon>
        <taxon>Beta</taxon>
    </lineage>
</organism>
<dbReference type="SMART" id="SM00264">
    <property type="entry name" value="BAG"/>
    <property type="match status" value="1"/>
</dbReference>
<evidence type="ECO:0000313" key="5">
    <source>
        <dbReference type="Proteomes" id="UP000035740"/>
    </source>
</evidence>
<dbReference type="PANTHER" id="PTHR33322">
    <property type="entry name" value="BAG DOMAIN CONTAINING PROTEIN, EXPRESSED"/>
    <property type="match status" value="1"/>
</dbReference>
<sequence>MKLNRKSRSSSSSSSTVTYTFKNDNSTLPQPTEIPIKSPTSPPIIPITVHFHDHDDAASKIQSAYRSHMVRTLLKKIIAVGSEVDKLESLIQRQETVDAVRSSEKEKHRINEALMVQLLKLDSVRGFDEGVRMLRKHMSRRIVGLQEVMDGICGGDHHHHSHRGIMDGWDLWRDWDDGFGGIEEKVCRDRGGDELDKFCQLHLGFRCLERFLREG</sequence>
<gene>
    <name evidence="4" type="ORF">BVRB_8g185190</name>
</gene>
<evidence type="ECO:0000259" key="3">
    <source>
        <dbReference type="PROSITE" id="PS51035"/>
    </source>
</evidence>
<feature type="compositionally biased region" description="Polar residues" evidence="2">
    <location>
        <begin position="16"/>
        <end position="30"/>
    </location>
</feature>
<feature type="region of interest" description="Disordered" evidence="2">
    <location>
        <begin position="1"/>
        <end position="39"/>
    </location>
</feature>
<evidence type="ECO:0000256" key="2">
    <source>
        <dbReference type="SAM" id="MobiDB-lite"/>
    </source>
</evidence>
<dbReference type="InterPro" id="IPR003103">
    <property type="entry name" value="BAG_domain"/>
</dbReference>
<dbReference type="KEGG" id="bvg:104900902"/>
<dbReference type="OrthoDB" id="1907216at2759"/>
<feature type="domain" description="BAG" evidence="3">
    <location>
        <begin position="73"/>
        <end position="153"/>
    </location>
</feature>
<keyword evidence="1" id="KW-0143">Chaperone</keyword>
<keyword evidence="5" id="KW-1185">Reference proteome</keyword>
<dbReference type="GO" id="GO:0051087">
    <property type="term" value="F:protein-folding chaperone binding"/>
    <property type="evidence" value="ECO:0007669"/>
    <property type="project" value="InterPro"/>
</dbReference>
<dbReference type="Pfam" id="PF02179">
    <property type="entry name" value="BAG"/>
    <property type="match status" value="1"/>
</dbReference>
<evidence type="ECO:0000313" key="4">
    <source>
        <dbReference type="EMBL" id="KMT04225.1"/>
    </source>
</evidence>
<dbReference type="GO" id="GO:0009506">
    <property type="term" value="C:plasmodesma"/>
    <property type="evidence" value="ECO:0007669"/>
    <property type="project" value="TreeGrafter"/>
</dbReference>
<dbReference type="OMA" id="MEVCKER"/>
<dbReference type="InterPro" id="IPR036533">
    <property type="entry name" value="BAG_dom_sf"/>
</dbReference>
<dbReference type="SUPFAM" id="SSF63491">
    <property type="entry name" value="BAG domain"/>
    <property type="match status" value="1"/>
</dbReference>
<dbReference type="GO" id="GO:0006457">
    <property type="term" value="P:protein folding"/>
    <property type="evidence" value="ECO:0007669"/>
    <property type="project" value="TreeGrafter"/>
</dbReference>
<dbReference type="InterPro" id="IPR040400">
    <property type="entry name" value="BAG5/6/7/8"/>
</dbReference>
<proteinExistence type="predicted"/>
<reference evidence="4 5" key="1">
    <citation type="journal article" date="2014" name="Nature">
        <title>The genome of the recently domesticated crop plant sugar beet (Beta vulgaris).</title>
        <authorList>
            <person name="Dohm J.C."/>
            <person name="Minoche A.E."/>
            <person name="Holtgrawe D."/>
            <person name="Capella-Gutierrez S."/>
            <person name="Zakrzewski F."/>
            <person name="Tafer H."/>
            <person name="Rupp O."/>
            <person name="Sorensen T.R."/>
            <person name="Stracke R."/>
            <person name="Reinhardt R."/>
            <person name="Goesmann A."/>
            <person name="Kraft T."/>
            <person name="Schulz B."/>
            <person name="Stadler P.F."/>
            <person name="Schmidt T."/>
            <person name="Gabaldon T."/>
            <person name="Lehrach H."/>
            <person name="Weisshaar B."/>
            <person name="Himmelbauer H."/>
        </authorList>
    </citation>
    <scope>NUCLEOTIDE SEQUENCE [LARGE SCALE GENOMIC DNA]</scope>
    <source>
        <tissue evidence="4">Taproot</tissue>
    </source>
</reference>
<dbReference type="Gene3D" id="1.20.58.120">
    <property type="entry name" value="BAG domain"/>
    <property type="match status" value="1"/>
</dbReference>
<dbReference type="PROSITE" id="PS50096">
    <property type="entry name" value="IQ"/>
    <property type="match status" value="1"/>
</dbReference>
<dbReference type="EMBL" id="KQ090157">
    <property type="protein sequence ID" value="KMT04225.1"/>
    <property type="molecule type" value="Genomic_DNA"/>
</dbReference>
<evidence type="ECO:0000256" key="1">
    <source>
        <dbReference type="ARBA" id="ARBA00023186"/>
    </source>
</evidence>
<dbReference type="eggNOG" id="ENOG502RYR9">
    <property type="taxonomic scope" value="Eukaryota"/>
</dbReference>
<dbReference type="PANTHER" id="PTHR33322:SF8">
    <property type="entry name" value="BAG FAMILY MOLECULAR CHAPERONE REGULATOR 5, MITOCHONDRIAL"/>
    <property type="match status" value="1"/>
</dbReference>
<dbReference type="CDD" id="cd23767">
    <property type="entry name" value="IQCD"/>
    <property type="match status" value="1"/>
</dbReference>
<name>A0A0J8BRU2_BETVV</name>
<dbReference type="PROSITE" id="PS51035">
    <property type="entry name" value="BAG"/>
    <property type="match status" value="1"/>
</dbReference>
<dbReference type="Gramene" id="KMT04225">
    <property type="protein sequence ID" value="KMT04225"/>
    <property type="gene ID" value="BVRB_8g185190"/>
</dbReference>
<accession>A0A0J8BRU2</accession>
<protein>
    <recommendedName>
        <fullName evidence="3">BAG domain-containing protein</fullName>
    </recommendedName>
</protein>